<dbReference type="CDD" id="cd03024">
    <property type="entry name" value="DsbA_FrnE"/>
    <property type="match status" value="1"/>
</dbReference>
<sequence>MQIDVWSDFACPFCYIGKKRLEGALAKFEHGKQVKVVFRSFELDPSAAISYEHDVHEMLSRKYGMPREKAIEMNSDLAKQAASVGLTFNFDTLVLTNTFDAHRLTHFAARYGKQDEMSERLFRAYFTDSKHLGQRDTLADLAAEVGLDRQEALAVLESDAHAQDVRGDEEEASRIGVRGVPFFVINRKYAISGAQPNEVFLNAIKQAWDEAYPALTVINDLPDDADGAACSDGTCAPSAAKDANSDKA</sequence>
<keyword evidence="2" id="KW-0413">Isomerase</keyword>
<reference evidence="2" key="1">
    <citation type="submission" date="2016-08" db="EMBL/GenBank/DDBJ databases">
        <title>Complete Genome Seqeunce of Paenibacillus sp. BIHB 4019 from tea rhizoplane.</title>
        <authorList>
            <person name="Thakur R."/>
            <person name="Swarnkar M.K."/>
            <person name="Gulati A."/>
        </authorList>
    </citation>
    <scope>NUCLEOTIDE SEQUENCE [LARGE SCALE GENOMIC DNA]</scope>
    <source>
        <strain evidence="2">BIHB4019</strain>
    </source>
</reference>
<protein>
    <submittedName>
        <fullName evidence="2">Protein-disulfide isomerase</fullName>
    </submittedName>
</protein>
<dbReference type="AlphaFoldDB" id="A0A1B2DFG7"/>
<proteinExistence type="predicted"/>
<evidence type="ECO:0000313" key="2">
    <source>
        <dbReference type="EMBL" id="ANY66453.1"/>
    </source>
</evidence>
<evidence type="ECO:0000259" key="1">
    <source>
        <dbReference type="Pfam" id="PF01323"/>
    </source>
</evidence>
<organism evidence="2">
    <name type="scientific">Paenibacillus sp. BIHB 4019</name>
    <dbReference type="NCBI Taxonomy" id="1870819"/>
    <lineage>
        <taxon>Bacteria</taxon>
        <taxon>Bacillati</taxon>
        <taxon>Bacillota</taxon>
        <taxon>Bacilli</taxon>
        <taxon>Bacillales</taxon>
        <taxon>Paenibacillaceae</taxon>
        <taxon>Paenibacillus</taxon>
    </lineage>
</organism>
<gene>
    <name evidence="2" type="ORF">BBD42_08260</name>
</gene>
<dbReference type="SUPFAM" id="SSF52833">
    <property type="entry name" value="Thioredoxin-like"/>
    <property type="match status" value="1"/>
</dbReference>
<dbReference type="RefSeq" id="WP_099517785.1">
    <property type="nucleotide sequence ID" value="NZ_CP016808.1"/>
</dbReference>
<accession>A0A1B2DFG7</accession>
<dbReference type="GO" id="GO:0016491">
    <property type="term" value="F:oxidoreductase activity"/>
    <property type="evidence" value="ECO:0007669"/>
    <property type="project" value="InterPro"/>
</dbReference>
<dbReference type="EMBL" id="CP016808">
    <property type="protein sequence ID" value="ANY66453.1"/>
    <property type="molecule type" value="Genomic_DNA"/>
</dbReference>
<dbReference type="PANTHER" id="PTHR13887:SF41">
    <property type="entry name" value="THIOREDOXIN SUPERFAMILY PROTEIN"/>
    <property type="match status" value="1"/>
</dbReference>
<dbReference type="PANTHER" id="PTHR13887">
    <property type="entry name" value="GLUTATHIONE S-TRANSFERASE KAPPA"/>
    <property type="match status" value="1"/>
</dbReference>
<feature type="domain" description="DSBA-like thioredoxin" evidence="1">
    <location>
        <begin position="2"/>
        <end position="205"/>
    </location>
</feature>
<dbReference type="GO" id="GO:0016853">
    <property type="term" value="F:isomerase activity"/>
    <property type="evidence" value="ECO:0007669"/>
    <property type="project" value="UniProtKB-KW"/>
</dbReference>
<dbReference type="InterPro" id="IPR036249">
    <property type="entry name" value="Thioredoxin-like_sf"/>
</dbReference>
<dbReference type="InterPro" id="IPR001853">
    <property type="entry name" value="DSBA-like_thioredoxin_dom"/>
</dbReference>
<name>A0A1B2DFG7_9BACL</name>
<dbReference type="Gene3D" id="3.40.30.10">
    <property type="entry name" value="Glutaredoxin"/>
    <property type="match status" value="1"/>
</dbReference>
<dbReference type="Pfam" id="PF01323">
    <property type="entry name" value="DSBA"/>
    <property type="match status" value="1"/>
</dbReference>